<dbReference type="InterPro" id="IPR040256">
    <property type="entry name" value="At4g02000-like"/>
</dbReference>
<name>A0AAW2Y6Q5_9LAMI</name>
<reference evidence="3" key="2">
    <citation type="journal article" date="2024" name="Plant">
        <title>Genomic evolution and insights into agronomic trait innovations of Sesamum species.</title>
        <authorList>
            <person name="Miao H."/>
            <person name="Wang L."/>
            <person name="Qu L."/>
            <person name="Liu H."/>
            <person name="Sun Y."/>
            <person name="Le M."/>
            <person name="Wang Q."/>
            <person name="Wei S."/>
            <person name="Zheng Y."/>
            <person name="Lin W."/>
            <person name="Duan Y."/>
            <person name="Cao H."/>
            <person name="Xiong S."/>
            <person name="Wang X."/>
            <person name="Wei L."/>
            <person name="Li C."/>
            <person name="Ma Q."/>
            <person name="Ju M."/>
            <person name="Zhao R."/>
            <person name="Li G."/>
            <person name="Mu C."/>
            <person name="Tian Q."/>
            <person name="Mei H."/>
            <person name="Zhang T."/>
            <person name="Gao T."/>
            <person name="Zhang H."/>
        </authorList>
    </citation>
    <scope>NUCLEOTIDE SEQUENCE</scope>
    <source>
        <strain evidence="3">KEN1</strain>
    </source>
</reference>
<dbReference type="EMBL" id="JACGWN010000001">
    <property type="protein sequence ID" value="KAL0461286.1"/>
    <property type="molecule type" value="Genomic_DNA"/>
</dbReference>
<sequence>MNVDLNWCDFFVHVHDLPFIKMTHDIATLIGNKIGRFRDVEANDSGKAWGASLRIRVAIDVKFPLLRMLSVCSTLGEELVVFLTYERLQNFCYLCGKLGHIPKYCEVRFVDGFVDPGENTPYGPWLRASPREWGLNR</sequence>
<reference evidence="3" key="1">
    <citation type="submission" date="2020-06" db="EMBL/GenBank/DDBJ databases">
        <authorList>
            <person name="Li T."/>
            <person name="Hu X."/>
            <person name="Zhang T."/>
            <person name="Song X."/>
            <person name="Zhang H."/>
            <person name="Dai N."/>
            <person name="Sheng W."/>
            <person name="Hou X."/>
            <person name="Wei L."/>
        </authorList>
    </citation>
    <scope>NUCLEOTIDE SEQUENCE</scope>
    <source>
        <strain evidence="3">KEN1</strain>
        <tissue evidence="3">Leaf</tissue>
    </source>
</reference>
<dbReference type="InterPro" id="IPR025836">
    <property type="entry name" value="Zn_knuckle_CX2CX4HX4C"/>
</dbReference>
<organism evidence="3">
    <name type="scientific">Sesamum latifolium</name>
    <dbReference type="NCBI Taxonomy" id="2727402"/>
    <lineage>
        <taxon>Eukaryota</taxon>
        <taxon>Viridiplantae</taxon>
        <taxon>Streptophyta</taxon>
        <taxon>Embryophyta</taxon>
        <taxon>Tracheophyta</taxon>
        <taxon>Spermatophyta</taxon>
        <taxon>Magnoliopsida</taxon>
        <taxon>eudicotyledons</taxon>
        <taxon>Gunneridae</taxon>
        <taxon>Pentapetalae</taxon>
        <taxon>asterids</taxon>
        <taxon>lamiids</taxon>
        <taxon>Lamiales</taxon>
        <taxon>Pedaliaceae</taxon>
        <taxon>Sesamum</taxon>
    </lineage>
</organism>
<proteinExistence type="predicted"/>
<dbReference type="PROSITE" id="PS50158">
    <property type="entry name" value="ZF_CCHC"/>
    <property type="match status" value="1"/>
</dbReference>
<evidence type="ECO:0000256" key="1">
    <source>
        <dbReference type="PROSITE-ProRule" id="PRU00047"/>
    </source>
</evidence>
<keyword evidence="1" id="KW-0863">Zinc-finger</keyword>
<feature type="domain" description="CCHC-type" evidence="2">
    <location>
        <begin position="92"/>
        <end position="105"/>
    </location>
</feature>
<keyword evidence="1" id="KW-0479">Metal-binding</keyword>
<dbReference type="AlphaFoldDB" id="A0AAW2Y6Q5"/>
<dbReference type="PANTHER" id="PTHR31286:SF167">
    <property type="entry name" value="OS09G0268800 PROTEIN"/>
    <property type="match status" value="1"/>
</dbReference>
<dbReference type="GO" id="GO:0003676">
    <property type="term" value="F:nucleic acid binding"/>
    <property type="evidence" value="ECO:0007669"/>
    <property type="project" value="InterPro"/>
</dbReference>
<dbReference type="InterPro" id="IPR001878">
    <property type="entry name" value="Znf_CCHC"/>
</dbReference>
<evidence type="ECO:0000259" key="2">
    <source>
        <dbReference type="PROSITE" id="PS50158"/>
    </source>
</evidence>
<dbReference type="Pfam" id="PF14392">
    <property type="entry name" value="zf-CCHC_4"/>
    <property type="match status" value="1"/>
</dbReference>
<gene>
    <name evidence="3" type="ORF">Slati_0016200</name>
</gene>
<dbReference type="PANTHER" id="PTHR31286">
    <property type="entry name" value="GLYCINE-RICH CELL WALL STRUCTURAL PROTEIN 1.8-LIKE"/>
    <property type="match status" value="1"/>
</dbReference>
<protein>
    <recommendedName>
        <fullName evidence="2">CCHC-type domain-containing protein</fullName>
    </recommendedName>
</protein>
<keyword evidence="1" id="KW-0862">Zinc</keyword>
<comment type="caution">
    <text evidence="3">The sequence shown here is derived from an EMBL/GenBank/DDBJ whole genome shotgun (WGS) entry which is preliminary data.</text>
</comment>
<evidence type="ECO:0000313" key="3">
    <source>
        <dbReference type="EMBL" id="KAL0461286.1"/>
    </source>
</evidence>
<dbReference type="GO" id="GO:0008270">
    <property type="term" value="F:zinc ion binding"/>
    <property type="evidence" value="ECO:0007669"/>
    <property type="project" value="UniProtKB-KW"/>
</dbReference>
<accession>A0AAW2Y6Q5</accession>